<evidence type="ECO:0000256" key="11">
    <source>
        <dbReference type="SAM" id="MobiDB-lite"/>
    </source>
</evidence>
<organism evidence="15 16">
    <name type="scientific">Chlorella ohadii</name>
    <dbReference type="NCBI Taxonomy" id="2649997"/>
    <lineage>
        <taxon>Eukaryota</taxon>
        <taxon>Viridiplantae</taxon>
        <taxon>Chlorophyta</taxon>
        <taxon>core chlorophytes</taxon>
        <taxon>Trebouxiophyceae</taxon>
        <taxon>Chlorellales</taxon>
        <taxon>Chlorellaceae</taxon>
        <taxon>Chlorella clade</taxon>
        <taxon>Chlorella</taxon>
    </lineage>
</organism>
<reference evidence="15" key="1">
    <citation type="submission" date="2020-11" db="EMBL/GenBank/DDBJ databases">
        <title>Chlorella ohadii genome sequencing and assembly.</title>
        <authorList>
            <person name="Murik O."/>
            <person name="Treves H."/>
            <person name="Kedem I."/>
            <person name="Shotland Y."/>
            <person name="Kaplan A."/>
        </authorList>
    </citation>
    <scope>NUCLEOTIDE SEQUENCE</scope>
    <source>
        <strain evidence="15">1</strain>
    </source>
</reference>
<dbReference type="Proteomes" id="UP001205105">
    <property type="component" value="Unassembled WGS sequence"/>
</dbReference>
<dbReference type="Gene3D" id="1.20.930.10">
    <property type="entry name" value="Conserved domain common to transcription factors TFIIS, elongin A, CRSP70"/>
    <property type="match status" value="1"/>
</dbReference>
<evidence type="ECO:0000256" key="5">
    <source>
        <dbReference type="ARBA" id="ARBA00022806"/>
    </source>
</evidence>
<dbReference type="EC" id="5.6.2.4" evidence="10"/>
<evidence type="ECO:0000256" key="10">
    <source>
        <dbReference type="RuleBase" id="RU364117"/>
    </source>
</evidence>
<feature type="compositionally biased region" description="Low complexity" evidence="11">
    <location>
        <begin position="291"/>
        <end position="313"/>
    </location>
</feature>
<dbReference type="GO" id="GO:0003676">
    <property type="term" value="F:nucleic acid binding"/>
    <property type="evidence" value="ECO:0007669"/>
    <property type="project" value="InterPro"/>
</dbReference>
<dbReference type="GO" id="GO:0016787">
    <property type="term" value="F:hydrolase activity"/>
    <property type="evidence" value="ECO:0007669"/>
    <property type="project" value="UniProtKB-KW"/>
</dbReference>
<evidence type="ECO:0000256" key="7">
    <source>
        <dbReference type="ARBA" id="ARBA00023242"/>
    </source>
</evidence>
<dbReference type="NCBIfam" id="TIGR00614">
    <property type="entry name" value="recQ_fam"/>
    <property type="match status" value="1"/>
</dbReference>
<feature type="region of interest" description="Disordered" evidence="11">
    <location>
        <begin position="278"/>
        <end position="313"/>
    </location>
</feature>
<evidence type="ECO:0000256" key="9">
    <source>
        <dbReference type="PROSITE-ProRule" id="PRU00649"/>
    </source>
</evidence>
<dbReference type="SUPFAM" id="SSF47676">
    <property type="entry name" value="Conserved domain common to transcription factors TFIIS, elongin A, CRSP70"/>
    <property type="match status" value="1"/>
</dbReference>
<feature type="compositionally biased region" description="Low complexity" evidence="11">
    <location>
        <begin position="600"/>
        <end position="611"/>
    </location>
</feature>
<dbReference type="GO" id="GO:0005524">
    <property type="term" value="F:ATP binding"/>
    <property type="evidence" value="ECO:0007669"/>
    <property type="project" value="UniProtKB-KW"/>
</dbReference>
<protein>
    <recommendedName>
        <fullName evidence="10">ATP-dependent DNA helicase</fullName>
        <ecNumber evidence="10">5.6.2.4</ecNumber>
    </recommendedName>
</protein>
<dbReference type="Gene3D" id="3.40.50.300">
    <property type="entry name" value="P-loop containing nucleotide triphosphate hydrolases"/>
    <property type="match status" value="2"/>
</dbReference>
<evidence type="ECO:0000259" key="13">
    <source>
        <dbReference type="PROSITE" id="PS51194"/>
    </source>
</evidence>
<dbReference type="InterPro" id="IPR032284">
    <property type="entry name" value="RecQ_Zn-bd"/>
</dbReference>
<feature type="region of interest" description="Disordered" evidence="11">
    <location>
        <begin position="431"/>
        <end position="458"/>
    </location>
</feature>
<feature type="compositionally biased region" description="Gly residues" evidence="11">
    <location>
        <begin position="650"/>
        <end position="660"/>
    </location>
</feature>
<feature type="domain" description="Helicase ATP-binding" evidence="12">
    <location>
        <begin position="51"/>
        <end position="236"/>
    </location>
</feature>
<dbReference type="SUPFAM" id="SSF52540">
    <property type="entry name" value="P-loop containing nucleoside triphosphate hydrolases"/>
    <property type="match status" value="1"/>
</dbReference>
<feature type="domain" description="TFIIS N-terminal" evidence="14">
    <location>
        <begin position="786"/>
        <end position="860"/>
    </location>
</feature>
<name>A0AAD5DTM4_9CHLO</name>
<dbReference type="Pfam" id="PF08711">
    <property type="entry name" value="Med26"/>
    <property type="match status" value="1"/>
</dbReference>
<keyword evidence="7 9" id="KW-0539">Nucleus</keyword>
<evidence type="ECO:0000256" key="4">
    <source>
        <dbReference type="ARBA" id="ARBA00022801"/>
    </source>
</evidence>
<dbReference type="InterPro" id="IPR011545">
    <property type="entry name" value="DEAD/DEAH_box_helicase_dom"/>
</dbReference>
<dbReference type="Pfam" id="PF00270">
    <property type="entry name" value="DEAD"/>
    <property type="match status" value="1"/>
</dbReference>
<feature type="region of interest" description="Disordered" evidence="11">
    <location>
        <begin position="582"/>
        <end position="615"/>
    </location>
</feature>
<gene>
    <name evidence="15" type="ORF">COHA_005962</name>
</gene>
<evidence type="ECO:0000256" key="8">
    <source>
        <dbReference type="ARBA" id="ARBA00034617"/>
    </source>
</evidence>
<dbReference type="SMART" id="SM00490">
    <property type="entry name" value="HELICc"/>
    <property type="match status" value="1"/>
</dbReference>
<dbReference type="GO" id="GO:0005694">
    <property type="term" value="C:chromosome"/>
    <property type="evidence" value="ECO:0007669"/>
    <property type="project" value="TreeGrafter"/>
</dbReference>
<feature type="region of interest" description="Disordered" evidence="11">
    <location>
        <begin position="1"/>
        <end position="25"/>
    </location>
</feature>
<proteinExistence type="inferred from homology"/>
<comment type="similarity">
    <text evidence="2 10">Belongs to the helicase family. RecQ subfamily.</text>
</comment>
<dbReference type="PROSITE" id="PS51319">
    <property type="entry name" value="TFIIS_N"/>
    <property type="match status" value="1"/>
</dbReference>
<dbReference type="PROSITE" id="PS51194">
    <property type="entry name" value="HELICASE_CTER"/>
    <property type="match status" value="1"/>
</dbReference>
<dbReference type="AlphaFoldDB" id="A0AAD5DTM4"/>
<dbReference type="PANTHER" id="PTHR13710:SF155">
    <property type="entry name" value="ATP-DEPENDENT DNA HELICASE Q-LIKE 3"/>
    <property type="match status" value="1"/>
</dbReference>
<dbReference type="FunFam" id="3.40.50.300:FF:001389">
    <property type="entry name" value="ATP-dependent DNA helicase RecQ"/>
    <property type="match status" value="1"/>
</dbReference>
<dbReference type="GO" id="GO:0000724">
    <property type="term" value="P:double-strand break repair via homologous recombination"/>
    <property type="evidence" value="ECO:0007669"/>
    <property type="project" value="TreeGrafter"/>
</dbReference>
<dbReference type="Pfam" id="PF00271">
    <property type="entry name" value="Helicase_C"/>
    <property type="match status" value="1"/>
</dbReference>
<dbReference type="InterPro" id="IPR027417">
    <property type="entry name" value="P-loop_NTPase"/>
</dbReference>
<dbReference type="InterPro" id="IPR004589">
    <property type="entry name" value="DNA_helicase_ATP-dep_RecQ"/>
</dbReference>
<dbReference type="InterPro" id="IPR035441">
    <property type="entry name" value="TFIIS/LEDGF_dom_sf"/>
</dbReference>
<keyword evidence="6 10" id="KW-0067">ATP-binding</keyword>
<dbReference type="SMART" id="SM00487">
    <property type="entry name" value="DEXDc"/>
    <property type="match status" value="1"/>
</dbReference>
<accession>A0AAD5DTM4</accession>
<dbReference type="InterPro" id="IPR017923">
    <property type="entry name" value="TFIIS_N"/>
</dbReference>
<evidence type="ECO:0000259" key="12">
    <source>
        <dbReference type="PROSITE" id="PS51192"/>
    </source>
</evidence>
<comment type="caution">
    <text evidence="15">The sequence shown here is derived from an EMBL/GenBank/DDBJ whole genome shotgun (WGS) entry which is preliminary data.</text>
</comment>
<keyword evidence="3 10" id="KW-0547">Nucleotide-binding</keyword>
<evidence type="ECO:0000256" key="2">
    <source>
        <dbReference type="ARBA" id="ARBA00005446"/>
    </source>
</evidence>
<dbReference type="PROSITE" id="PS51192">
    <property type="entry name" value="HELICASE_ATP_BIND_1"/>
    <property type="match status" value="1"/>
</dbReference>
<dbReference type="SMART" id="SM00509">
    <property type="entry name" value="TFS2N"/>
    <property type="match status" value="1"/>
</dbReference>
<evidence type="ECO:0000313" key="16">
    <source>
        <dbReference type="Proteomes" id="UP001205105"/>
    </source>
</evidence>
<keyword evidence="5 10" id="KW-0347">Helicase</keyword>
<evidence type="ECO:0000313" key="15">
    <source>
        <dbReference type="EMBL" id="KAI7840179.1"/>
    </source>
</evidence>
<feature type="region of interest" description="Disordered" evidence="11">
    <location>
        <begin position="648"/>
        <end position="668"/>
    </location>
</feature>
<dbReference type="CDD" id="cd17920">
    <property type="entry name" value="DEXHc_RecQ"/>
    <property type="match status" value="1"/>
</dbReference>
<dbReference type="PANTHER" id="PTHR13710">
    <property type="entry name" value="DNA HELICASE RECQ FAMILY MEMBER"/>
    <property type="match status" value="1"/>
</dbReference>
<dbReference type="GO" id="GO:0005737">
    <property type="term" value="C:cytoplasm"/>
    <property type="evidence" value="ECO:0007669"/>
    <property type="project" value="TreeGrafter"/>
</dbReference>
<dbReference type="InterPro" id="IPR003617">
    <property type="entry name" value="TFIIS/CRSP70_N_sub"/>
</dbReference>
<evidence type="ECO:0000259" key="14">
    <source>
        <dbReference type="PROSITE" id="PS51319"/>
    </source>
</evidence>
<dbReference type="GO" id="GO:0005634">
    <property type="term" value="C:nucleus"/>
    <property type="evidence" value="ECO:0007669"/>
    <property type="project" value="UniProtKB-SubCell"/>
</dbReference>
<dbReference type="Pfam" id="PF16124">
    <property type="entry name" value="RecQ_Zn_bind"/>
    <property type="match status" value="1"/>
</dbReference>
<feature type="compositionally biased region" description="Gly residues" evidence="11">
    <location>
        <begin position="1"/>
        <end position="10"/>
    </location>
</feature>
<feature type="domain" description="Helicase C-terminal" evidence="13">
    <location>
        <begin position="306"/>
        <end position="449"/>
    </location>
</feature>
<evidence type="ECO:0000256" key="1">
    <source>
        <dbReference type="ARBA" id="ARBA00004123"/>
    </source>
</evidence>
<sequence length="863" mass="90085">MALQRGGGGLQLSRSGSRADEPDVEQLRKEATTALRAMGYDAFRGNQLDAIVAALRGQDVFVLMPTGGGKSLCYALPAVLRSGVVLVVSPLIALIEDQVQSLRGRGLQADYLSSTRSEADRRRVLADLQQRSPQTQLLYVTPELLATEGFMRCLRGAYAAGALLLAAVDEAHMISSWGHDFRPTYRRRGRSRERGCCGLAALRQELPRLPLMALTATASERVQRDIVQQLRMRDPLMLRASFNRPNIAFEVRYLDLMRGPQGQPLQTPLTDIIAHLEASSRSSSDDGRGGSAACGAAHQQQQHQRQQQQQQQRCPCTIIYTHRREDADRVAAALRKRGFACSAYHAGLPDSTRSCVLQDWQAGSLSVIAATVAFGMGVDKADVRSVIHYSLPKSLSAFYQEAGRAGRDGQPSKSIVYYGTEDRQRIEYVLAKGDEERQEKRQARQGAHAGQGGSGGAPQKQLQAFGQVVDYCLSAGCRRAKVLAEFGEAPPPLPAGGAGACCDACARPADVAAAIKALSTAGAQRLQLFVGGKHALDFGHSGRGGGGWVAGAGRQGAMEFETSWANEGLDYDQEGPSWALQDSEEEDAIQGNSSEDEEAAAAAAAARQRAGGAKEEQLFAQMERAEQRFEREQDGGGKRSRLLQKLEAGGSRGTAGGSGPTGSSAGGLTDALRQTATRQLATAISGNAALVASIGGSSQAAAVAAALEQQLATGASKSVYQSKLASLVLLIKKAKAAADVPAMAAHIPASAAGDATQPAAGPAAGAGQAVQPAAVSADQLSAQVSEAVRLAGAAGGSAAEAPGAAAAALQALAALPVTVQLLEQTGAGKAIQKLRKHPLAPVAAAAGACVSAWKARVLATTGQ</sequence>
<feature type="compositionally biased region" description="Basic and acidic residues" evidence="11">
    <location>
        <begin position="431"/>
        <end position="442"/>
    </location>
</feature>
<comment type="catalytic activity">
    <reaction evidence="8 10">
        <text>Couples ATP hydrolysis with the unwinding of duplex DNA by translocating in the 3'-5' direction.</text>
        <dbReference type="EC" id="5.6.2.4"/>
    </reaction>
</comment>
<evidence type="ECO:0000256" key="3">
    <source>
        <dbReference type="ARBA" id="ARBA00022741"/>
    </source>
</evidence>
<comment type="catalytic activity">
    <reaction evidence="10">
        <text>ATP + H2O = ADP + phosphate + H(+)</text>
        <dbReference type="Rhea" id="RHEA:13065"/>
        <dbReference type="ChEBI" id="CHEBI:15377"/>
        <dbReference type="ChEBI" id="CHEBI:15378"/>
        <dbReference type="ChEBI" id="CHEBI:30616"/>
        <dbReference type="ChEBI" id="CHEBI:43474"/>
        <dbReference type="ChEBI" id="CHEBI:456216"/>
    </reaction>
</comment>
<keyword evidence="16" id="KW-1185">Reference proteome</keyword>
<dbReference type="InterPro" id="IPR001650">
    <property type="entry name" value="Helicase_C-like"/>
</dbReference>
<dbReference type="InterPro" id="IPR014001">
    <property type="entry name" value="Helicase_ATP-bd"/>
</dbReference>
<dbReference type="GO" id="GO:0043138">
    <property type="term" value="F:3'-5' DNA helicase activity"/>
    <property type="evidence" value="ECO:0007669"/>
    <property type="project" value="UniProtKB-EC"/>
</dbReference>
<comment type="subcellular location">
    <subcellularLocation>
        <location evidence="1 9 10">Nucleus</location>
    </subcellularLocation>
</comment>
<feature type="compositionally biased region" description="Acidic residues" evidence="11">
    <location>
        <begin position="582"/>
        <end position="599"/>
    </location>
</feature>
<evidence type="ECO:0000256" key="6">
    <source>
        <dbReference type="ARBA" id="ARBA00022840"/>
    </source>
</evidence>
<dbReference type="GO" id="GO:0009378">
    <property type="term" value="F:four-way junction helicase activity"/>
    <property type="evidence" value="ECO:0007669"/>
    <property type="project" value="TreeGrafter"/>
</dbReference>
<dbReference type="EMBL" id="JADXDR010000083">
    <property type="protein sequence ID" value="KAI7840179.1"/>
    <property type="molecule type" value="Genomic_DNA"/>
</dbReference>
<keyword evidence="4 10" id="KW-0378">Hydrolase</keyword>